<reference evidence="5 6" key="1">
    <citation type="journal article" date="2018" name="BMC Genomics">
        <title>Genomic evidence for intraspecific hybridization in a clonal and extremely halotolerant yeast.</title>
        <authorList>
            <person name="Gostincar C."/>
            <person name="Stajich J.E."/>
            <person name="Zupancic J."/>
            <person name="Zalar P."/>
            <person name="Gunde-Cimerman N."/>
        </authorList>
    </citation>
    <scope>NUCLEOTIDE SEQUENCE [LARGE SCALE GENOMIC DNA]</scope>
    <source>
        <strain evidence="5 6">EXF-2682</strain>
    </source>
</reference>
<name>A0A3M7DSD5_HORWE</name>
<feature type="compositionally biased region" description="Low complexity" evidence="2">
    <location>
        <begin position="229"/>
        <end position="240"/>
    </location>
</feature>
<dbReference type="SUPFAM" id="SSF103111">
    <property type="entry name" value="Activator of Hsp90 ATPase, Aha1"/>
    <property type="match status" value="1"/>
</dbReference>
<dbReference type="Pfam" id="PF09229">
    <property type="entry name" value="Aha1_N"/>
    <property type="match status" value="1"/>
</dbReference>
<accession>A0A3M7DSD5</accession>
<feature type="chain" id="PRO_5018235295" description="Activator of Hsp90 ATPase AHSA1-like N-terminal domain-containing protein" evidence="3">
    <location>
        <begin position="23"/>
        <end position="695"/>
    </location>
</feature>
<dbReference type="GO" id="GO:0001671">
    <property type="term" value="F:ATPase activator activity"/>
    <property type="evidence" value="ECO:0007669"/>
    <property type="project" value="InterPro"/>
</dbReference>
<dbReference type="CDD" id="cd08892">
    <property type="entry name" value="SRPBCC_Aha1"/>
    <property type="match status" value="1"/>
</dbReference>
<sequence>MFLPSHIFITLFVHTLLQPAFAHFLHSTTPWYWSITMALHNPNNWHWVNKDVRNWTQDYLTTELVGTKASKDDGTSAEISKLLSMEGDVDVSQRKGKVITIFDVRLQLEYSGKVPLKESEKAEGQEGDTKDVSGTITIPEVAHDTEEDEYVFEVEVYSSDLSKEPVKDLVRKEITPQLRQKLQKLGPHLISEHGKDLQHPAGHDASAGFSRSKVMSSSSVAKQNDEPKSASTATAGAANGPKINVTTLSDQQEFRTEAAQLYETFTDPQRIAAFTRAPPKVFEGAKEGGKFEIFGGNVSGEYTKLEKPTLIEQKWRLAQWPQGHYSTLKIKFEQNDVDAVTVMVVNWEGVPVGSEIDTRRNWETYYVESIKRRLRQHQPLHLSGFKDQHVAMPSIDATIAWAVPVQVEVLGAHLEAYVNLQPTINTLRLCHRFGKGDQAAITKLPVELLSQVEDILMAEERRKTREEWETDFRCSQVHCEPRDHYGPCELEDLTREIERDVRSACAGKCKSQKHHDEWVEEALWEFMDENFEDVHFNRLHRWSDRVGAPGSSMHIFLNVQANYFEQQFGLAIWTSHVSVDAWNCLGDYVEGQTTVAYLKLSSQQQRFAHSRTVQKDVYGAPEEDVEMGYGVRLQEAKALTESDIRRFKRAMDILSLQPRVHESQLAAWNNGRDENEEALVDCKPQLTVLLRSSSG</sequence>
<dbReference type="InterPro" id="IPR036338">
    <property type="entry name" value="Aha1"/>
</dbReference>
<dbReference type="Gene3D" id="3.15.10.20">
    <property type="entry name" value="Activator of Hsp90 ATPase Aha1, N-terminal domain"/>
    <property type="match status" value="1"/>
</dbReference>
<dbReference type="GO" id="GO:0006457">
    <property type="term" value="P:protein folding"/>
    <property type="evidence" value="ECO:0007669"/>
    <property type="project" value="TreeGrafter"/>
</dbReference>
<evidence type="ECO:0000256" key="1">
    <source>
        <dbReference type="ARBA" id="ARBA00006817"/>
    </source>
</evidence>
<dbReference type="PANTHER" id="PTHR13009:SF22">
    <property type="entry name" value="LD43819P"/>
    <property type="match status" value="1"/>
</dbReference>
<organism evidence="5 6">
    <name type="scientific">Hortaea werneckii</name>
    <name type="common">Black yeast</name>
    <name type="synonym">Cladosporium werneckii</name>
    <dbReference type="NCBI Taxonomy" id="91943"/>
    <lineage>
        <taxon>Eukaryota</taxon>
        <taxon>Fungi</taxon>
        <taxon>Dikarya</taxon>
        <taxon>Ascomycota</taxon>
        <taxon>Pezizomycotina</taxon>
        <taxon>Dothideomycetes</taxon>
        <taxon>Dothideomycetidae</taxon>
        <taxon>Mycosphaerellales</taxon>
        <taxon>Teratosphaeriaceae</taxon>
        <taxon>Hortaea</taxon>
    </lineage>
</organism>
<protein>
    <recommendedName>
        <fullName evidence="4">Activator of Hsp90 ATPase AHSA1-like N-terminal domain-containing protein</fullName>
    </recommendedName>
</protein>
<dbReference type="SUPFAM" id="SSF55961">
    <property type="entry name" value="Bet v1-like"/>
    <property type="match status" value="1"/>
</dbReference>
<comment type="similarity">
    <text evidence="1">Belongs to the AHA1 family.</text>
</comment>
<dbReference type="PANTHER" id="PTHR13009">
    <property type="entry name" value="HEAT SHOCK PROTEIN 90 HSP90 CO-CHAPERONE AHA-1"/>
    <property type="match status" value="1"/>
</dbReference>
<dbReference type="AlphaFoldDB" id="A0A3M7DSD5"/>
<keyword evidence="3" id="KW-0732">Signal</keyword>
<comment type="caution">
    <text evidence="5">The sequence shown here is derived from an EMBL/GenBank/DDBJ whole genome shotgun (WGS) entry which is preliminary data.</text>
</comment>
<dbReference type="InterPro" id="IPR013538">
    <property type="entry name" value="ASHA1/2-like_C"/>
</dbReference>
<dbReference type="GO" id="GO:0051087">
    <property type="term" value="F:protein-folding chaperone binding"/>
    <property type="evidence" value="ECO:0007669"/>
    <property type="project" value="InterPro"/>
</dbReference>
<dbReference type="OrthoDB" id="567237at2759"/>
<dbReference type="InterPro" id="IPR023393">
    <property type="entry name" value="START-like_dom_sf"/>
</dbReference>
<feature type="compositionally biased region" description="Low complexity" evidence="2">
    <location>
        <begin position="210"/>
        <end position="219"/>
    </location>
</feature>
<feature type="domain" description="Activator of Hsp90 ATPase AHSA1-like N-terminal" evidence="4">
    <location>
        <begin position="49"/>
        <end position="195"/>
    </location>
</feature>
<dbReference type="Pfam" id="PF08327">
    <property type="entry name" value="AHSA1"/>
    <property type="match status" value="1"/>
</dbReference>
<dbReference type="SMART" id="SM01000">
    <property type="entry name" value="Aha1_N"/>
    <property type="match status" value="1"/>
</dbReference>
<feature type="signal peptide" evidence="3">
    <location>
        <begin position="1"/>
        <end position="22"/>
    </location>
</feature>
<dbReference type="Proteomes" id="UP000269276">
    <property type="component" value="Unassembled WGS sequence"/>
</dbReference>
<evidence type="ECO:0000256" key="2">
    <source>
        <dbReference type="SAM" id="MobiDB-lite"/>
    </source>
</evidence>
<dbReference type="GO" id="GO:0005829">
    <property type="term" value="C:cytosol"/>
    <property type="evidence" value="ECO:0007669"/>
    <property type="project" value="TreeGrafter"/>
</dbReference>
<proteinExistence type="inferred from homology"/>
<dbReference type="EMBL" id="QWIP01000287">
    <property type="protein sequence ID" value="RMY67040.1"/>
    <property type="molecule type" value="Genomic_DNA"/>
</dbReference>
<evidence type="ECO:0000259" key="4">
    <source>
        <dbReference type="SMART" id="SM01000"/>
    </source>
</evidence>
<dbReference type="InterPro" id="IPR015310">
    <property type="entry name" value="AHSA1-like_N"/>
</dbReference>
<dbReference type="Gene3D" id="3.30.530.20">
    <property type="match status" value="1"/>
</dbReference>
<gene>
    <name evidence="5" type="ORF">D0863_08051</name>
</gene>
<feature type="compositionally biased region" description="Basic and acidic residues" evidence="2">
    <location>
        <begin position="192"/>
        <end position="202"/>
    </location>
</feature>
<evidence type="ECO:0000313" key="6">
    <source>
        <dbReference type="Proteomes" id="UP000269276"/>
    </source>
</evidence>
<evidence type="ECO:0000256" key="3">
    <source>
        <dbReference type="SAM" id="SignalP"/>
    </source>
</evidence>
<evidence type="ECO:0000313" key="5">
    <source>
        <dbReference type="EMBL" id="RMY67040.1"/>
    </source>
</evidence>
<feature type="region of interest" description="Disordered" evidence="2">
    <location>
        <begin position="192"/>
        <end position="243"/>
    </location>
</feature>